<feature type="transmembrane region" description="Helical" evidence="2">
    <location>
        <begin position="161"/>
        <end position="185"/>
    </location>
</feature>
<dbReference type="EMBL" id="JAGTXO010000002">
    <property type="protein sequence ID" value="KAG8469753.1"/>
    <property type="molecule type" value="Genomic_DNA"/>
</dbReference>
<evidence type="ECO:0000256" key="3">
    <source>
        <dbReference type="SAM" id="SignalP"/>
    </source>
</evidence>
<accession>A0A8J5XQF8</accession>
<gene>
    <name evidence="4" type="ORF">KFE25_006208</name>
</gene>
<keyword evidence="3" id="KW-0732">Signal</keyword>
<proteinExistence type="predicted"/>
<sequence length="241" mass="23762">MARPCLALLALLAGALPACAALGRADELAERVRHARDVAETTGKAAAGAAHAAADTARQAAATARQAADSAVALKRAADESGLTDLVVDAGKGAVRRGIDRLAPRDAPVAPATAAAAAATPERAHNAASPARAAQPPARAAHIAAPQRMAAPRPRLHIDPALVRAAAAAVAALAAAVGAACAVLGCRAWRARAARDKVVLASLEPIFAASVPVPSIAADTAAAPRLAGFAPPVAASVPPFI</sequence>
<evidence type="ECO:0000313" key="4">
    <source>
        <dbReference type="EMBL" id="KAG8469753.1"/>
    </source>
</evidence>
<name>A0A8J5XQF8_DIALT</name>
<dbReference type="AlphaFoldDB" id="A0A8J5XQF8"/>
<keyword evidence="5" id="KW-1185">Reference proteome</keyword>
<organism evidence="4 5">
    <name type="scientific">Diacronema lutheri</name>
    <name type="common">Unicellular marine alga</name>
    <name type="synonym">Monochrysis lutheri</name>
    <dbReference type="NCBI Taxonomy" id="2081491"/>
    <lineage>
        <taxon>Eukaryota</taxon>
        <taxon>Haptista</taxon>
        <taxon>Haptophyta</taxon>
        <taxon>Pavlovophyceae</taxon>
        <taxon>Pavlovales</taxon>
        <taxon>Pavlovaceae</taxon>
        <taxon>Diacronema</taxon>
    </lineage>
</organism>
<dbReference type="OrthoDB" id="10667765at2759"/>
<feature type="signal peptide" evidence="3">
    <location>
        <begin position="1"/>
        <end position="20"/>
    </location>
</feature>
<dbReference type="OMA" id="VETWRAN"/>
<keyword evidence="2" id="KW-0812">Transmembrane</keyword>
<evidence type="ECO:0000256" key="2">
    <source>
        <dbReference type="SAM" id="Phobius"/>
    </source>
</evidence>
<keyword evidence="2" id="KW-1133">Transmembrane helix</keyword>
<reference evidence="4" key="1">
    <citation type="submission" date="2021-05" db="EMBL/GenBank/DDBJ databases">
        <title>The genome of the haptophyte Pavlova lutheri (Diacronema luteri, Pavlovales) - a model for lipid biosynthesis in eukaryotic algae.</title>
        <authorList>
            <person name="Hulatt C.J."/>
            <person name="Posewitz M.C."/>
        </authorList>
    </citation>
    <scope>NUCLEOTIDE SEQUENCE</scope>
    <source>
        <strain evidence="4">NIVA-4/92</strain>
    </source>
</reference>
<dbReference type="Proteomes" id="UP000751190">
    <property type="component" value="Unassembled WGS sequence"/>
</dbReference>
<feature type="region of interest" description="Disordered" evidence="1">
    <location>
        <begin position="112"/>
        <end position="135"/>
    </location>
</feature>
<feature type="chain" id="PRO_5035319569" evidence="3">
    <location>
        <begin position="21"/>
        <end position="241"/>
    </location>
</feature>
<keyword evidence="2" id="KW-0472">Membrane</keyword>
<evidence type="ECO:0000313" key="5">
    <source>
        <dbReference type="Proteomes" id="UP000751190"/>
    </source>
</evidence>
<protein>
    <submittedName>
        <fullName evidence="4">Uncharacterized protein</fullName>
    </submittedName>
</protein>
<comment type="caution">
    <text evidence="4">The sequence shown here is derived from an EMBL/GenBank/DDBJ whole genome shotgun (WGS) entry which is preliminary data.</text>
</comment>
<evidence type="ECO:0000256" key="1">
    <source>
        <dbReference type="SAM" id="MobiDB-lite"/>
    </source>
</evidence>